<accession>A0A9Y1BL47</accession>
<dbReference type="Pfam" id="PF01022">
    <property type="entry name" value="HTH_5"/>
    <property type="match status" value="1"/>
</dbReference>
<protein>
    <submittedName>
        <fullName evidence="2">ArsR family transcriptional regulator</fullName>
    </submittedName>
</protein>
<gene>
    <name evidence="2" type="ORF">K9W45_01020</name>
</gene>
<reference evidence="2" key="1">
    <citation type="journal article" date="2022" name="Nat. Microbiol.">
        <title>Unique mobile elements and scalable gene flow at the prokaryote-eukaryote boundary revealed by circularized Asgard archaea genomes.</title>
        <authorList>
            <person name="Wu F."/>
            <person name="Speth D.R."/>
            <person name="Philosof A."/>
            <person name="Cremiere A."/>
            <person name="Narayanan A."/>
            <person name="Barco R.A."/>
            <person name="Connon S.A."/>
            <person name="Amend J.P."/>
            <person name="Antoshechkin I.A."/>
            <person name="Orphan V.J."/>
        </authorList>
    </citation>
    <scope>NUCLEOTIDE SEQUENCE</scope>
    <source>
        <strain evidence="2">PM71</strain>
    </source>
</reference>
<sequence length="90" mass="10264">MDLVVKDPEKIVEIAKVLSSTTRFKIIHLLKDKEMTISDLADEIRQTQANTSAQIKMIENVGLMENKYEPGDHGVKKLCKTKVKRIIIEI</sequence>
<dbReference type="Gene3D" id="1.10.10.10">
    <property type="entry name" value="Winged helix-like DNA-binding domain superfamily/Winged helix DNA-binding domain"/>
    <property type="match status" value="1"/>
</dbReference>
<name>A0A9Y1BL47_9ARCH</name>
<dbReference type="PROSITE" id="PS50987">
    <property type="entry name" value="HTH_ARSR_2"/>
    <property type="match status" value="1"/>
</dbReference>
<dbReference type="SMART" id="SM00418">
    <property type="entry name" value="HTH_ARSR"/>
    <property type="match status" value="1"/>
</dbReference>
<dbReference type="InterPro" id="IPR036388">
    <property type="entry name" value="WH-like_DNA-bd_sf"/>
</dbReference>
<dbReference type="InterPro" id="IPR011991">
    <property type="entry name" value="ArsR-like_HTH"/>
</dbReference>
<feature type="domain" description="HTH arsR-type" evidence="1">
    <location>
        <begin position="3"/>
        <end position="90"/>
    </location>
</feature>
<dbReference type="EMBL" id="CP084166">
    <property type="protein sequence ID" value="UJG41056.1"/>
    <property type="molecule type" value="Genomic_DNA"/>
</dbReference>
<dbReference type="CDD" id="cd00090">
    <property type="entry name" value="HTH_ARSR"/>
    <property type="match status" value="1"/>
</dbReference>
<evidence type="ECO:0000259" key="1">
    <source>
        <dbReference type="PROSITE" id="PS50987"/>
    </source>
</evidence>
<dbReference type="AlphaFoldDB" id="A0A9Y1BL47"/>
<organism evidence="2">
    <name type="scientific">Candidatus Heimdallarchaeum aukensis</name>
    <dbReference type="NCBI Taxonomy" id="2876573"/>
    <lineage>
        <taxon>Archaea</taxon>
        <taxon>Promethearchaeati</taxon>
        <taxon>Candidatus Heimdallarchaeota</taxon>
        <taxon>Candidatus Heimdallarchaeia (ex Rinke et al. 2021) (nom. nud.)</taxon>
        <taxon>Candidatus Heimdallarchaeales</taxon>
        <taxon>Candidatus Heimdallarchaeaceae</taxon>
        <taxon>Candidatus Heimdallarchaeum</taxon>
    </lineage>
</organism>
<proteinExistence type="predicted"/>
<evidence type="ECO:0000313" key="2">
    <source>
        <dbReference type="EMBL" id="UJG41056.1"/>
    </source>
</evidence>
<dbReference type="InterPro" id="IPR001845">
    <property type="entry name" value="HTH_ArsR_DNA-bd_dom"/>
</dbReference>
<dbReference type="InterPro" id="IPR036390">
    <property type="entry name" value="WH_DNA-bd_sf"/>
</dbReference>
<dbReference type="PRINTS" id="PR00778">
    <property type="entry name" value="HTHARSR"/>
</dbReference>
<dbReference type="SUPFAM" id="SSF46785">
    <property type="entry name" value="Winged helix' DNA-binding domain"/>
    <property type="match status" value="1"/>
</dbReference>
<dbReference type="Proteomes" id="UP001201020">
    <property type="component" value="Chromosome"/>
</dbReference>
<dbReference type="GO" id="GO:0003700">
    <property type="term" value="F:DNA-binding transcription factor activity"/>
    <property type="evidence" value="ECO:0007669"/>
    <property type="project" value="InterPro"/>
</dbReference>